<accession>A0ABW0P1R5</accession>
<proteinExistence type="predicted"/>
<dbReference type="Proteomes" id="UP001596060">
    <property type="component" value="Unassembled WGS sequence"/>
</dbReference>
<sequence length="136" mass="15262">MSAIEETAVGSAFAFPSLAQTPMRFWDRDKHLSWLKANIAAHRICSDPKTLSHLRRHLDAWRKDPRNALTIRVWDDILAQGPETIMQRITALNDAGELARDTMPPGIVLDEAEITACIAERRRQEARGLVVYGSDG</sequence>
<gene>
    <name evidence="1" type="ORF">ACFPN9_15395</name>
</gene>
<organism evidence="1 2">
    <name type="scientific">Bosea massiliensis</name>
    <dbReference type="NCBI Taxonomy" id="151419"/>
    <lineage>
        <taxon>Bacteria</taxon>
        <taxon>Pseudomonadati</taxon>
        <taxon>Pseudomonadota</taxon>
        <taxon>Alphaproteobacteria</taxon>
        <taxon>Hyphomicrobiales</taxon>
        <taxon>Boseaceae</taxon>
        <taxon>Bosea</taxon>
    </lineage>
</organism>
<keyword evidence="2" id="KW-1185">Reference proteome</keyword>
<comment type="caution">
    <text evidence="1">The sequence shown here is derived from an EMBL/GenBank/DDBJ whole genome shotgun (WGS) entry which is preliminary data.</text>
</comment>
<protein>
    <submittedName>
        <fullName evidence="1">Uncharacterized protein</fullName>
    </submittedName>
</protein>
<name>A0ABW0P1R5_9HYPH</name>
<evidence type="ECO:0000313" key="1">
    <source>
        <dbReference type="EMBL" id="MFC5506641.1"/>
    </source>
</evidence>
<dbReference type="RefSeq" id="WP_377817231.1">
    <property type="nucleotide sequence ID" value="NZ_JBHSLU010000047.1"/>
</dbReference>
<reference evidence="2" key="1">
    <citation type="journal article" date="2019" name="Int. J. Syst. Evol. Microbiol.">
        <title>The Global Catalogue of Microorganisms (GCM) 10K type strain sequencing project: providing services to taxonomists for standard genome sequencing and annotation.</title>
        <authorList>
            <consortium name="The Broad Institute Genomics Platform"/>
            <consortium name="The Broad Institute Genome Sequencing Center for Infectious Disease"/>
            <person name="Wu L."/>
            <person name="Ma J."/>
        </authorList>
    </citation>
    <scope>NUCLEOTIDE SEQUENCE [LARGE SCALE GENOMIC DNA]</scope>
    <source>
        <strain evidence="2">CCUG 43117</strain>
    </source>
</reference>
<evidence type="ECO:0000313" key="2">
    <source>
        <dbReference type="Proteomes" id="UP001596060"/>
    </source>
</evidence>
<dbReference type="EMBL" id="JBHSLU010000047">
    <property type="protein sequence ID" value="MFC5506641.1"/>
    <property type="molecule type" value="Genomic_DNA"/>
</dbReference>